<dbReference type="CTD" id="4148"/>
<feature type="signal peptide" evidence="8">
    <location>
        <begin position="1"/>
        <end position="16"/>
    </location>
</feature>
<dbReference type="PANTHER" id="PTHR24020:SF12">
    <property type="entry name" value="MATRILIN-3"/>
    <property type="match status" value="1"/>
</dbReference>
<dbReference type="InterPro" id="IPR002035">
    <property type="entry name" value="VWF_A"/>
</dbReference>
<dbReference type="SUPFAM" id="SSF58002">
    <property type="entry name" value="Chicken cartilage matrix protein"/>
    <property type="match status" value="1"/>
</dbReference>
<feature type="chain" id="PRO_5030612936" evidence="8">
    <location>
        <begin position="17"/>
        <end position="484"/>
    </location>
</feature>
<reference evidence="10" key="1">
    <citation type="journal article" date="2010" name="Science">
        <title>The genome of the Western clawed frog Xenopus tropicalis.</title>
        <authorList>
            <person name="Hellsten U."/>
            <person name="Harland R.M."/>
            <person name="Gilchrist M.J."/>
            <person name="Hendrix D."/>
            <person name="Jurka J."/>
            <person name="Kapitonov V."/>
            <person name="Ovcharenko I."/>
            <person name="Putnam N.H."/>
            <person name="Shu S."/>
            <person name="Taher L."/>
            <person name="Blitz I.L."/>
            <person name="Blumberg B."/>
            <person name="Dichmann D.S."/>
            <person name="Dubchak I."/>
            <person name="Amaya E."/>
            <person name="Detter J.C."/>
            <person name="Fletcher R."/>
            <person name="Gerhard D.S."/>
            <person name="Goodstein D."/>
            <person name="Graves T."/>
            <person name="Grigoriev I.V."/>
            <person name="Grimwood J."/>
            <person name="Kawashima T."/>
            <person name="Lindquist E."/>
            <person name="Lucas S.M."/>
            <person name="Mead P.E."/>
            <person name="Mitros T."/>
            <person name="Ogino H."/>
            <person name="Ohta Y."/>
            <person name="Poliakov A.V."/>
            <person name="Pollet N."/>
            <person name="Robert J."/>
            <person name="Salamov A."/>
            <person name="Sater A.K."/>
            <person name="Schmutz J."/>
            <person name="Terry A."/>
            <person name="Vize P.D."/>
            <person name="Warren W.C."/>
            <person name="Wells D."/>
            <person name="Wills A."/>
            <person name="Wilson R.K."/>
            <person name="Zimmerman L.B."/>
            <person name="Zorn A.M."/>
            <person name="Grainger R."/>
            <person name="Grammer T."/>
            <person name="Khokha M.K."/>
            <person name="Richardson P.M."/>
            <person name="Rokhsar D.S."/>
        </authorList>
    </citation>
    <scope>NUCLEOTIDE SEQUENCE [LARGE SCALE GENOMIC DNA]</scope>
    <source>
        <strain evidence="10">Nigerian</strain>
    </source>
</reference>
<evidence type="ECO:0000256" key="5">
    <source>
        <dbReference type="ARBA" id="ARBA00022737"/>
    </source>
</evidence>
<dbReference type="OrthoDB" id="6022609at2759"/>
<keyword evidence="7" id="KW-1015">Disulfide bond</keyword>
<dbReference type="InParanoid" id="A0A803JC96"/>
<gene>
    <name evidence="10" type="primary">matn3</name>
</gene>
<dbReference type="PANTHER" id="PTHR24020">
    <property type="entry name" value="COLLAGEN ALPHA"/>
    <property type="match status" value="1"/>
</dbReference>
<dbReference type="GeneTree" id="ENSGT00940000157581"/>
<reference evidence="10" key="2">
    <citation type="submission" date="2021-03" db="UniProtKB">
        <authorList>
            <consortium name="Ensembl"/>
        </authorList>
    </citation>
    <scope>IDENTIFICATION</scope>
</reference>
<dbReference type="FunFam" id="2.10.25.10:FF:000871">
    <property type="entry name" value="Matrilin 3"/>
    <property type="match status" value="2"/>
</dbReference>
<dbReference type="SMART" id="SM01279">
    <property type="entry name" value="Matrilin_ccoil"/>
    <property type="match status" value="1"/>
</dbReference>
<dbReference type="InterPro" id="IPR000742">
    <property type="entry name" value="EGF"/>
</dbReference>
<dbReference type="SUPFAM" id="SSF53300">
    <property type="entry name" value="vWA-like"/>
    <property type="match status" value="1"/>
</dbReference>
<dbReference type="SUPFAM" id="SSF57184">
    <property type="entry name" value="Growth factor receptor domain"/>
    <property type="match status" value="1"/>
</dbReference>
<dbReference type="PRINTS" id="PR00453">
    <property type="entry name" value="VWFADOMAIN"/>
</dbReference>
<dbReference type="GeneID" id="101731756"/>
<dbReference type="GO" id="GO:0005509">
    <property type="term" value="F:calcium ion binding"/>
    <property type="evidence" value="ECO:0007669"/>
    <property type="project" value="InterPro"/>
</dbReference>
<organism evidence="10">
    <name type="scientific">Xenopus tropicalis</name>
    <name type="common">Western clawed frog</name>
    <name type="synonym">Silurana tropicalis</name>
    <dbReference type="NCBI Taxonomy" id="8364"/>
    <lineage>
        <taxon>Eukaryota</taxon>
        <taxon>Metazoa</taxon>
        <taxon>Chordata</taxon>
        <taxon>Craniata</taxon>
        <taxon>Vertebrata</taxon>
        <taxon>Euteleostomi</taxon>
        <taxon>Amphibia</taxon>
        <taxon>Batrachia</taxon>
        <taxon>Anura</taxon>
        <taxon>Pipoidea</taxon>
        <taxon>Pipidae</taxon>
        <taxon>Xenopodinae</taxon>
        <taxon>Xenopus</taxon>
        <taxon>Silurana</taxon>
    </lineage>
</organism>
<keyword evidence="6" id="KW-0175">Coiled coil</keyword>
<evidence type="ECO:0000259" key="9">
    <source>
        <dbReference type="PROSITE" id="PS50234"/>
    </source>
</evidence>
<dbReference type="GO" id="GO:0031012">
    <property type="term" value="C:extracellular matrix"/>
    <property type="evidence" value="ECO:0007669"/>
    <property type="project" value="UniProtKB-ARBA"/>
</dbReference>
<sequence length="484" mass="53990">MLGYVVLQSLCAGSLAECAGLEAGGWASRVQCWVTGHLEGVTALCIHCSPGSALCTCPSFQQQQPQSPSMKQLLSPVLLSLFGFFLGAVHGTHYRMYGYPPARNYNMRPIVYGSTVLPLSRPMLLNSPPYTTNVRYKPEPKTLQVTQPTERACKSRPMDLVLIIDSSRSVRPQEFEKVKIFLSDMIETLDTGEYATRVAVVNYASTVKTEFYLNTYFNNAEMKKAVSMISPLSTGTMTGLAIQTAIEEVFTEKAGSRRAALGIPKVAIIVTDGRPQDRVQDVAARARAMNIEIYAVGVDRADMKSLRLMASEPLDDHVFYVETYGVIEKLTLKFRESLCGIDACSMGRHDCEHICVSKKDSYFCKCRDGYTLNPDKKTCSRIDICALGRHGCEHICVSSDGSYTCKCRNGYTLNPDKKTCSQEVRRVVQVEDPCKCEALVAFQRKVNTHIESLTSRHILWLLFLLCNVKKVDILLKCPEMYNHI</sequence>
<keyword evidence="2" id="KW-0964">Secreted</keyword>
<dbReference type="InterPro" id="IPR036337">
    <property type="entry name" value="Matrilin_CC_sf"/>
</dbReference>
<dbReference type="PROSITE" id="PS01186">
    <property type="entry name" value="EGF_2"/>
    <property type="match status" value="2"/>
</dbReference>
<comment type="subcellular location">
    <subcellularLocation>
        <location evidence="1">Secreted</location>
    </subcellularLocation>
</comment>
<evidence type="ECO:0000256" key="1">
    <source>
        <dbReference type="ARBA" id="ARBA00004613"/>
    </source>
</evidence>
<dbReference type="SMART" id="SM00179">
    <property type="entry name" value="EGF_CA"/>
    <property type="match status" value="2"/>
</dbReference>
<dbReference type="Pfam" id="PF00092">
    <property type="entry name" value="VWA"/>
    <property type="match status" value="1"/>
</dbReference>
<dbReference type="Xenbase" id="XB-GENE-985172">
    <property type="gene designation" value="matn3"/>
</dbReference>
<dbReference type="CDD" id="cd00054">
    <property type="entry name" value="EGF_CA"/>
    <property type="match status" value="1"/>
</dbReference>
<dbReference type="Gene3D" id="1.20.5.30">
    <property type="match status" value="1"/>
</dbReference>
<dbReference type="Bgee" id="ENSXETG00000008005">
    <property type="expression patterns" value="Expressed in embryo"/>
</dbReference>
<evidence type="ECO:0000256" key="4">
    <source>
        <dbReference type="ARBA" id="ARBA00022729"/>
    </source>
</evidence>
<dbReference type="AlphaFoldDB" id="A0A803JC96"/>
<dbReference type="Pfam" id="PF14670">
    <property type="entry name" value="FXa_inhibition"/>
    <property type="match status" value="2"/>
</dbReference>
<evidence type="ECO:0000313" key="10">
    <source>
        <dbReference type="Ensembl" id="ENSXETP00000105508"/>
    </source>
</evidence>
<dbReference type="Gene3D" id="3.40.50.410">
    <property type="entry name" value="von Willebrand factor, type A domain"/>
    <property type="match status" value="1"/>
</dbReference>
<evidence type="ECO:0000256" key="3">
    <source>
        <dbReference type="ARBA" id="ARBA00022536"/>
    </source>
</evidence>
<dbReference type="GO" id="GO:0005576">
    <property type="term" value="C:extracellular region"/>
    <property type="evidence" value="ECO:0007669"/>
    <property type="project" value="UniProtKB-SubCell"/>
</dbReference>
<dbReference type="KEGG" id="xtr:101731756"/>
<dbReference type="FunFam" id="3.40.50.410:FF:000018">
    <property type="entry name" value="Matrilin 1"/>
    <property type="match status" value="1"/>
</dbReference>
<name>A0A803JC96_XENTR</name>
<dbReference type="InterPro" id="IPR001881">
    <property type="entry name" value="EGF-like_Ca-bd_dom"/>
</dbReference>
<dbReference type="InterPro" id="IPR009030">
    <property type="entry name" value="Growth_fac_rcpt_cys_sf"/>
</dbReference>
<evidence type="ECO:0000256" key="6">
    <source>
        <dbReference type="ARBA" id="ARBA00023054"/>
    </source>
</evidence>
<evidence type="ECO:0000256" key="2">
    <source>
        <dbReference type="ARBA" id="ARBA00022525"/>
    </source>
</evidence>
<proteinExistence type="predicted"/>
<evidence type="ECO:0000256" key="8">
    <source>
        <dbReference type="SAM" id="SignalP"/>
    </source>
</evidence>
<keyword evidence="4 8" id="KW-0732">Signal</keyword>
<dbReference type="Gene3D" id="2.10.25.10">
    <property type="entry name" value="Laminin"/>
    <property type="match status" value="2"/>
</dbReference>
<keyword evidence="3" id="KW-0245">EGF-like domain</keyword>
<dbReference type="InterPro" id="IPR050525">
    <property type="entry name" value="ECM_Assembly_Org"/>
</dbReference>
<dbReference type="InterPro" id="IPR036465">
    <property type="entry name" value="vWFA_dom_sf"/>
</dbReference>
<keyword evidence="5" id="KW-0677">Repeat</keyword>
<dbReference type="SMART" id="SM00327">
    <property type="entry name" value="VWA"/>
    <property type="match status" value="1"/>
</dbReference>
<evidence type="ECO:0000256" key="7">
    <source>
        <dbReference type="ARBA" id="ARBA00023157"/>
    </source>
</evidence>
<feature type="domain" description="VWFA" evidence="9">
    <location>
        <begin position="159"/>
        <end position="338"/>
    </location>
</feature>
<protein>
    <submittedName>
        <fullName evidence="10">Matrilin 3</fullName>
    </submittedName>
</protein>
<dbReference type="InterPro" id="IPR019466">
    <property type="entry name" value="Matrilin_CC_trimer"/>
</dbReference>
<dbReference type="RefSeq" id="XP_017949551.2">
    <property type="nucleotide sequence ID" value="XM_018094062.2"/>
</dbReference>
<accession>A0A803JC96</accession>
<dbReference type="Ensembl" id="ENSXETT00000112136">
    <property type="protein sequence ID" value="ENSXETP00000105508"/>
    <property type="gene ID" value="ENSXETG00000008005"/>
</dbReference>
<dbReference type="PROSITE" id="PS50234">
    <property type="entry name" value="VWFA"/>
    <property type="match status" value="1"/>
</dbReference>
<dbReference type="Pfam" id="PF10393">
    <property type="entry name" value="Matrilin_ccoil"/>
    <property type="match status" value="1"/>
</dbReference>
<dbReference type="SMART" id="SM00181">
    <property type="entry name" value="EGF"/>
    <property type="match status" value="2"/>
</dbReference>